<dbReference type="Gene3D" id="2.60.120.10">
    <property type="entry name" value="Jelly Rolls"/>
    <property type="match status" value="2"/>
</dbReference>
<comment type="similarity">
    <text evidence="1 3">Belongs to the pirin family.</text>
</comment>
<dbReference type="GO" id="GO:0046872">
    <property type="term" value="F:metal ion binding"/>
    <property type="evidence" value="ECO:0007669"/>
    <property type="project" value="UniProtKB-KW"/>
</dbReference>
<gene>
    <name evidence="6" type="ORF">HQM25_01150</name>
</gene>
<dbReference type="InterPro" id="IPR011051">
    <property type="entry name" value="RmlC_Cupin_sf"/>
</dbReference>
<keyword evidence="2" id="KW-0408">Iron</keyword>
<keyword evidence="2" id="KW-0479">Metal-binding</keyword>
<proteinExistence type="inferred from homology"/>
<accession>A0A7D4PKI4</accession>
<dbReference type="SUPFAM" id="SSF51182">
    <property type="entry name" value="RmlC-like cupins"/>
    <property type="match status" value="1"/>
</dbReference>
<feature type="domain" description="Pirin C-terminal" evidence="5">
    <location>
        <begin position="206"/>
        <end position="313"/>
    </location>
</feature>
<dbReference type="RefSeq" id="WP_172988535.1">
    <property type="nucleotide sequence ID" value="NZ_CP054038.1"/>
</dbReference>
<dbReference type="InterPro" id="IPR003829">
    <property type="entry name" value="Pirin_N_dom"/>
</dbReference>
<sequence>MTRLDTDDAVAAESPADCDGPRALLLEAREVPLGGVRAMEVHRALPQRDLPLVGAWCFLDRFGPQRTRMRVEPHPHIGLQTVTWPLVGEVRHRDTLGSDVVVRRGALNLMTSGHGIAHSEYSLGEEEVPLDALQLWVALPESRRHGAPDFERHENLPLVVLPEVDAAGSGIPNPDAEAPGAEAIVVVGEFAGASSPATMHTPIVGAEIALPAGSRVRLPLRPEWEHALVGVTGEVSVHTGDPSIPDLAPDTPLDPSHLLYLGRGRSHVEVAATSDAALFLLGGEPFEDDIVMWWNFVGRSHEEIVAAREAWEADEPRFGHVIDHGPERIPAPPMPAVRLTRRRRRI</sequence>
<dbReference type="InterPro" id="IPR012093">
    <property type="entry name" value="Pirin"/>
</dbReference>
<evidence type="ECO:0000313" key="6">
    <source>
        <dbReference type="EMBL" id="QKJ18155.1"/>
    </source>
</evidence>
<evidence type="ECO:0000256" key="3">
    <source>
        <dbReference type="RuleBase" id="RU003457"/>
    </source>
</evidence>
<feature type="binding site" evidence="2">
    <location>
        <position position="74"/>
    </location>
    <ligand>
        <name>Fe cation</name>
        <dbReference type="ChEBI" id="CHEBI:24875"/>
    </ligand>
</feature>
<organism evidence="6 7">
    <name type="scientific">Microbacterium hominis</name>
    <dbReference type="NCBI Taxonomy" id="162426"/>
    <lineage>
        <taxon>Bacteria</taxon>
        <taxon>Bacillati</taxon>
        <taxon>Actinomycetota</taxon>
        <taxon>Actinomycetes</taxon>
        <taxon>Micrococcales</taxon>
        <taxon>Microbacteriaceae</taxon>
        <taxon>Microbacterium</taxon>
    </lineage>
</organism>
<dbReference type="EMBL" id="CP054038">
    <property type="protein sequence ID" value="QKJ18155.1"/>
    <property type="molecule type" value="Genomic_DNA"/>
</dbReference>
<dbReference type="InterPro" id="IPR008778">
    <property type="entry name" value="Pirin_C_dom"/>
</dbReference>
<feature type="domain" description="Pirin N-terminal" evidence="4">
    <location>
        <begin position="40"/>
        <end position="137"/>
    </location>
</feature>
<feature type="binding site" evidence="2">
    <location>
        <position position="76"/>
    </location>
    <ligand>
        <name>Fe cation</name>
        <dbReference type="ChEBI" id="CHEBI:24875"/>
    </ligand>
</feature>
<evidence type="ECO:0000259" key="4">
    <source>
        <dbReference type="Pfam" id="PF02678"/>
    </source>
</evidence>
<feature type="binding site" evidence="2">
    <location>
        <position position="118"/>
    </location>
    <ligand>
        <name>Fe cation</name>
        <dbReference type="ChEBI" id="CHEBI:24875"/>
    </ligand>
</feature>
<feature type="binding site" evidence="2">
    <location>
        <position position="120"/>
    </location>
    <ligand>
        <name>Fe cation</name>
        <dbReference type="ChEBI" id="CHEBI:24875"/>
    </ligand>
</feature>
<protein>
    <submittedName>
        <fullName evidence="6">Pirin family protein</fullName>
    </submittedName>
</protein>
<dbReference type="Pfam" id="PF02678">
    <property type="entry name" value="Pirin"/>
    <property type="match status" value="1"/>
</dbReference>
<comment type="cofactor">
    <cofactor evidence="2">
        <name>Fe cation</name>
        <dbReference type="ChEBI" id="CHEBI:24875"/>
    </cofactor>
    <text evidence="2">Binds 1 Fe cation per subunit.</text>
</comment>
<evidence type="ECO:0000259" key="5">
    <source>
        <dbReference type="Pfam" id="PF05726"/>
    </source>
</evidence>
<evidence type="ECO:0000256" key="2">
    <source>
        <dbReference type="PIRSR" id="PIRSR006232-1"/>
    </source>
</evidence>
<dbReference type="PIRSF" id="PIRSF006232">
    <property type="entry name" value="Pirin"/>
    <property type="match status" value="1"/>
</dbReference>
<evidence type="ECO:0000256" key="1">
    <source>
        <dbReference type="ARBA" id="ARBA00008416"/>
    </source>
</evidence>
<dbReference type="Proteomes" id="UP000502498">
    <property type="component" value="Chromosome"/>
</dbReference>
<dbReference type="InterPro" id="IPR014710">
    <property type="entry name" value="RmlC-like_jellyroll"/>
</dbReference>
<dbReference type="PANTHER" id="PTHR13903:SF8">
    <property type="entry name" value="PIRIN"/>
    <property type="match status" value="1"/>
</dbReference>
<dbReference type="CDD" id="cd02247">
    <property type="entry name" value="cupin_pirin_C"/>
    <property type="match status" value="1"/>
</dbReference>
<dbReference type="AlphaFoldDB" id="A0A7D4PKI4"/>
<evidence type="ECO:0000313" key="7">
    <source>
        <dbReference type="Proteomes" id="UP000502498"/>
    </source>
</evidence>
<dbReference type="PANTHER" id="PTHR13903">
    <property type="entry name" value="PIRIN-RELATED"/>
    <property type="match status" value="1"/>
</dbReference>
<dbReference type="Pfam" id="PF05726">
    <property type="entry name" value="Pirin_C"/>
    <property type="match status" value="1"/>
</dbReference>
<name>A0A7D4PKI4_9MICO</name>
<reference evidence="6 7" key="1">
    <citation type="submission" date="2020-05" db="EMBL/GenBank/DDBJ databases">
        <title>Strain PA2F3 complete genome.</title>
        <authorList>
            <person name="Kim Y.-S."/>
            <person name="Kim S.-J."/>
            <person name="Jung H.-k."/>
            <person name="Kim S.-E."/>
            <person name="Kim K.-H."/>
        </authorList>
    </citation>
    <scope>NUCLEOTIDE SEQUENCE [LARGE SCALE GENOMIC DNA]</scope>
    <source>
        <strain evidence="6 7">PA2F3</strain>
    </source>
</reference>